<dbReference type="EMBL" id="CM000843">
    <property type="protein sequence ID" value="KRH36284.1"/>
    <property type="molecule type" value="Genomic_DNA"/>
</dbReference>
<proteinExistence type="predicted"/>
<reference evidence="3" key="2">
    <citation type="submission" date="2018-02" db="UniProtKB">
        <authorList>
            <consortium name="EnsemblPlants"/>
        </authorList>
    </citation>
    <scope>IDENTIFICATION</scope>
    <source>
        <strain evidence="3">Williams 82</strain>
    </source>
</reference>
<feature type="compositionally biased region" description="Gly residues" evidence="1">
    <location>
        <begin position="1"/>
        <end position="11"/>
    </location>
</feature>
<dbReference type="Gramene" id="KRH36284">
    <property type="protein sequence ID" value="KRH36284"/>
    <property type="gene ID" value="GLYMA_10G294600"/>
</dbReference>
<name>K7LM53_SOYBN</name>
<dbReference type="EnsemblPlants" id="KRH36284">
    <property type="protein sequence ID" value="KRH36284"/>
    <property type="gene ID" value="GLYMA_10G294600"/>
</dbReference>
<evidence type="ECO:0000313" key="4">
    <source>
        <dbReference type="Proteomes" id="UP000008827"/>
    </source>
</evidence>
<organism evidence="2">
    <name type="scientific">Glycine max</name>
    <name type="common">Soybean</name>
    <name type="synonym">Glycine hispida</name>
    <dbReference type="NCBI Taxonomy" id="3847"/>
    <lineage>
        <taxon>Eukaryota</taxon>
        <taxon>Viridiplantae</taxon>
        <taxon>Streptophyta</taxon>
        <taxon>Embryophyta</taxon>
        <taxon>Tracheophyta</taxon>
        <taxon>Spermatophyta</taxon>
        <taxon>Magnoliopsida</taxon>
        <taxon>eudicotyledons</taxon>
        <taxon>Gunneridae</taxon>
        <taxon>Pentapetalae</taxon>
        <taxon>rosids</taxon>
        <taxon>fabids</taxon>
        <taxon>Fabales</taxon>
        <taxon>Fabaceae</taxon>
        <taxon>Papilionoideae</taxon>
        <taxon>50 kb inversion clade</taxon>
        <taxon>NPAAA clade</taxon>
        <taxon>indigoferoid/millettioid clade</taxon>
        <taxon>Phaseoleae</taxon>
        <taxon>Glycine</taxon>
        <taxon>Glycine subgen. Soja</taxon>
    </lineage>
</organism>
<reference evidence="2 3" key="1">
    <citation type="journal article" date="2010" name="Nature">
        <title>Genome sequence of the palaeopolyploid soybean.</title>
        <authorList>
            <person name="Schmutz J."/>
            <person name="Cannon S.B."/>
            <person name="Schlueter J."/>
            <person name="Ma J."/>
            <person name="Mitros T."/>
            <person name="Nelson W."/>
            <person name="Hyten D.L."/>
            <person name="Song Q."/>
            <person name="Thelen J.J."/>
            <person name="Cheng J."/>
            <person name="Xu D."/>
            <person name="Hellsten U."/>
            <person name="May G.D."/>
            <person name="Yu Y."/>
            <person name="Sakurai T."/>
            <person name="Umezawa T."/>
            <person name="Bhattacharyya M.K."/>
            <person name="Sandhu D."/>
            <person name="Valliyodan B."/>
            <person name="Lindquist E."/>
            <person name="Peto M."/>
            <person name="Grant D."/>
            <person name="Shu S."/>
            <person name="Goodstein D."/>
            <person name="Barry K."/>
            <person name="Futrell-Griggs M."/>
            <person name="Abernathy B."/>
            <person name="Du J."/>
            <person name="Tian Z."/>
            <person name="Zhu L."/>
            <person name="Gill N."/>
            <person name="Joshi T."/>
            <person name="Libault M."/>
            <person name="Sethuraman A."/>
            <person name="Zhang X.-C."/>
            <person name="Shinozaki K."/>
            <person name="Nguyen H.T."/>
            <person name="Wing R.A."/>
            <person name="Cregan P."/>
            <person name="Specht J."/>
            <person name="Grimwood J."/>
            <person name="Rokhsar D."/>
            <person name="Stacey G."/>
            <person name="Shoemaker R.C."/>
            <person name="Jackson S.A."/>
        </authorList>
    </citation>
    <scope>NUCLEOTIDE SEQUENCE</scope>
    <source>
        <strain evidence="3">cv. Williams 82</strain>
        <tissue evidence="2">Callus</tissue>
    </source>
</reference>
<accession>K7LM53</accession>
<dbReference type="PaxDb" id="3847-GLYMA10G44100.1"/>
<dbReference type="InParanoid" id="K7LM53"/>
<protein>
    <submittedName>
        <fullName evidence="2 3">Uncharacterized protein</fullName>
    </submittedName>
</protein>
<dbReference type="AlphaFoldDB" id="K7LM53"/>
<evidence type="ECO:0000313" key="3">
    <source>
        <dbReference type="EnsemblPlants" id="KRH36284"/>
    </source>
</evidence>
<evidence type="ECO:0000256" key="1">
    <source>
        <dbReference type="SAM" id="MobiDB-lite"/>
    </source>
</evidence>
<evidence type="ECO:0000313" key="2">
    <source>
        <dbReference type="EMBL" id="KRH36284.1"/>
    </source>
</evidence>
<dbReference type="HOGENOM" id="CLU_3054204_0_0_1"/>
<gene>
    <name evidence="2" type="ORF">GLYMA_10G294600</name>
</gene>
<feature type="region of interest" description="Disordered" evidence="1">
    <location>
        <begin position="1"/>
        <end position="31"/>
    </location>
</feature>
<dbReference type="Proteomes" id="UP000008827">
    <property type="component" value="Chromosome 10"/>
</dbReference>
<reference evidence="2" key="3">
    <citation type="submission" date="2018-07" db="EMBL/GenBank/DDBJ databases">
        <title>WGS assembly of Glycine max.</title>
        <authorList>
            <person name="Schmutz J."/>
            <person name="Cannon S."/>
            <person name="Schlueter J."/>
            <person name="Ma J."/>
            <person name="Mitros T."/>
            <person name="Nelson W."/>
            <person name="Hyten D."/>
            <person name="Song Q."/>
            <person name="Thelen J."/>
            <person name="Cheng J."/>
            <person name="Xu D."/>
            <person name="Hellsten U."/>
            <person name="May G."/>
            <person name="Yu Y."/>
            <person name="Sakurai T."/>
            <person name="Umezawa T."/>
            <person name="Bhattacharyya M."/>
            <person name="Sandhu D."/>
            <person name="Valliyodan B."/>
            <person name="Lindquist E."/>
            <person name="Peto M."/>
            <person name="Grant D."/>
            <person name="Shu S."/>
            <person name="Goodstein D."/>
            <person name="Barry K."/>
            <person name="Futrell-Griggs M."/>
            <person name="Abernathy B."/>
            <person name="Du J."/>
            <person name="Tian Z."/>
            <person name="Zhu L."/>
            <person name="Gill N."/>
            <person name="Joshi T."/>
            <person name="Libault M."/>
            <person name="Sethuraman A."/>
            <person name="Zhang X."/>
            <person name="Shinozaki K."/>
            <person name="Nguyen H."/>
            <person name="Wing R."/>
            <person name="Cregan P."/>
            <person name="Specht J."/>
            <person name="Grimwood J."/>
            <person name="Rokhsar D."/>
            <person name="Stacey G."/>
            <person name="Shoemaker R."/>
            <person name="Jackson S."/>
        </authorList>
    </citation>
    <scope>NUCLEOTIDE SEQUENCE</scope>
    <source>
        <tissue evidence="2">Callus</tissue>
    </source>
</reference>
<keyword evidence="4" id="KW-1185">Reference proteome</keyword>
<sequence>MPRGSSFGGSVGRRSDKERQQVSTTEDNLVAKKMRSISDSWRKVKVEKTKRDED</sequence>